<dbReference type="InterPro" id="IPR012999">
    <property type="entry name" value="Pyr_OxRdtase_I_AS"/>
</dbReference>
<dbReference type="GO" id="GO:0045454">
    <property type="term" value="P:cell redox homeostasis"/>
    <property type="evidence" value="ECO:0007669"/>
    <property type="project" value="InterPro"/>
</dbReference>
<comment type="cofactor">
    <cofactor evidence="8">
        <name>FAD</name>
        <dbReference type="ChEBI" id="CHEBI:57692"/>
    </cofactor>
    <text evidence="8">Binds 1 FAD per subunit.</text>
</comment>
<dbReference type="Pfam" id="PF02852">
    <property type="entry name" value="Pyr_redox_dim"/>
    <property type="match status" value="1"/>
</dbReference>
<dbReference type="AlphaFoldDB" id="A0A120IAQ0"/>
<feature type="binding site" evidence="8">
    <location>
        <position position="303"/>
    </location>
    <ligand>
        <name>FAD</name>
        <dbReference type="ChEBI" id="CHEBI:57692"/>
    </ligand>
</feature>
<feature type="disulfide bond" description="Redox-active" evidence="9">
    <location>
        <begin position="41"/>
        <end position="46"/>
    </location>
</feature>
<dbReference type="InterPro" id="IPR001100">
    <property type="entry name" value="Pyr_nuc-diS_OxRdtase"/>
</dbReference>
<evidence type="ECO:0000256" key="6">
    <source>
        <dbReference type="ARBA" id="ARBA00023284"/>
    </source>
</evidence>
<keyword evidence="8" id="KW-0520">NAD</keyword>
<evidence type="ECO:0000256" key="7">
    <source>
        <dbReference type="PIRSR" id="PIRSR000350-2"/>
    </source>
</evidence>
<dbReference type="Proteomes" id="UP000062260">
    <property type="component" value="Chromosome"/>
</dbReference>
<dbReference type="PIRSF" id="PIRSF000350">
    <property type="entry name" value="Mercury_reductase_MerA"/>
    <property type="match status" value="1"/>
</dbReference>
<reference evidence="11 12" key="1">
    <citation type="journal article" date="2016" name="Genome Announc.">
        <title>Complete Genome Sequences of Aerococcus christensenii CCUG 28831T, Aerococcus sanguinicola CCUG 43001T, Aerococcus urinae CCUG 36881T, Aerococcus urinaeequi CCUG 28094T, Aerococcus urinaehominis CCUG 42038 BT, and Aerococcus viridans CCUG 4311T.</title>
        <authorList>
            <person name="Carkaci D."/>
            <person name="Dargis R."/>
            <person name="Nielsen X.C."/>
            <person name="Skovgaard O."/>
            <person name="Fuursted K."/>
            <person name="Christensen J.J."/>
        </authorList>
    </citation>
    <scope>NUCLEOTIDE SEQUENCE [LARGE SCALE GENOMIC DNA]</scope>
    <source>
        <strain evidence="11 12">CCUG42038B</strain>
    </source>
</reference>
<comment type="similarity">
    <text evidence="1 10">Belongs to the class-I pyridine nucleotide-disulfide oxidoreductase family.</text>
</comment>
<accession>A0A120IAQ0</accession>
<keyword evidence="6 10" id="KW-0676">Redox-active center</keyword>
<reference evidence="12" key="2">
    <citation type="submission" date="2016-01" db="EMBL/GenBank/DDBJ databases">
        <title>Six Aerococcus type strain genome sequencing and assembly using PacBio and Illumina Hiseq.</title>
        <authorList>
            <person name="Carkaci D."/>
            <person name="Dargis R."/>
            <person name="Nielsen X.C."/>
            <person name="Skovgaard O."/>
            <person name="Fuursted K."/>
            <person name="Christensen J.J."/>
        </authorList>
    </citation>
    <scope>NUCLEOTIDE SEQUENCE [LARGE SCALE GENOMIC DNA]</scope>
    <source>
        <strain evidence="12">CCUG42038B</strain>
    </source>
</reference>
<dbReference type="STRING" id="128944.AWM75_01525"/>
<dbReference type="GO" id="GO:0050660">
    <property type="term" value="F:flavin adenine dinucleotide binding"/>
    <property type="evidence" value="ECO:0007669"/>
    <property type="project" value="InterPro"/>
</dbReference>
<dbReference type="GO" id="GO:0006749">
    <property type="term" value="P:glutathione metabolic process"/>
    <property type="evidence" value="ECO:0007669"/>
    <property type="project" value="InterPro"/>
</dbReference>
<dbReference type="SUPFAM" id="SSF51905">
    <property type="entry name" value="FAD/NAD(P)-binding domain"/>
    <property type="match status" value="1"/>
</dbReference>
<dbReference type="InterPro" id="IPR016156">
    <property type="entry name" value="FAD/NAD-linked_Rdtase_dimer_sf"/>
</dbReference>
<dbReference type="GO" id="GO:0050661">
    <property type="term" value="F:NADP binding"/>
    <property type="evidence" value="ECO:0007669"/>
    <property type="project" value="InterPro"/>
</dbReference>
<dbReference type="KEGG" id="auh:AWM75_01525"/>
<dbReference type="PRINTS" id="PR00368">
    <property type="entry name" value="FADPNR"/>
</dbReference>
<dbReference type="PRINTS" id="PR00411">
    <property type="entry name" value="PNDRDTASEI"/>
</dbReference>
<protein>
    <submittedName>
        <fullName evidence="11">Glutathione reductase</fullName>
    </submittedName>
</protein>
<evidence type="ECO:0000313" key="12">
    <source>
        <dbReference type="Proteomes" id="UP000062260"/>
    </source>
</evidence>
<dbReference type="NCBIfam" id="NF004776">
    <property type="entry name" value="PRK06116.1"/>
    <property type="match status" value="1"/>
</dbReference>
<dbReference type="PANTHER" id="PTHR42737">
    <property type="entry name" value="GLUTATHIONE REDUCTASE"/>
    <property type="match status" value="1"/>
</dbReference>
<dbReference type="InterPro" id="IPR046952">
    <property type="entry name" value="GSHR/TRXR-like"/>
</dbReference>
<keyword evidence="12" id="KW-1185">Reference proteome</keyword>
<evidence type="ECO:0000256" key="8">
    <source>
        <dbReference type="PIRSR" id="PIRSR000350-3"/>
    </source>
</evidence>
<dbReference type="PROSITE" id="PS00076">
    <property type="entry name" value="PYRIDINE_REDOX_1"/>
    <property type="match status" value="1"/>
</dbReference>
<dbReference type="InterPro" id="IPR006322">
    <property type="entry name" value="Glutathione_Rdtase_euk/bac"/>
</dbReference>
<organism evidence="11 12">
    <name type="scientific">Aerococcus urinaehominis</name>
    <dbReference type="NCBI Taxonomy" id="128944"/>
    <lineage>
        <taxon>Bacteria</taxon>
        <taxon>Bacillati</taxon>
        <taxon>Bacillota</taxon>
        <taxon>Bacilli</taxon>
        <taxon>Lactobacillales</taxon>
        <taxon>Aerococcaceae</taxon>
        <taxon>Aerococcus</taxon>
    </lineage>
</organism>
<feature type="binding site" evidence="8">
    <location>
        <position position="262"/>
    </location>
    <ligand>
        <name>NAD(+)</name>
        <dbReference type="ChEBI" id="CHEBI:57540"/>
    </ligand>
</feature>
<name>A0A120IAQ0_9LACT</name>
<dbReference type="PANTHER" id="PTHR42737:SF2">
    <property type="entry name" value="GLUTATHIONE REDUCTASE"/>
    <property type="match status" value="1"/>
</dbReference>
<dbReference type="InterPro" id="IPR036188">
    <property type="entry name" value="FAD/NAD-bd_sf"/>
</dbReference>
<keyword evidence="8" id="KW-0547">Nucleotide-binding</keyword>
<keyword evidence="3 8" id="KW-0274">FAD</keyword>
<dbReference type="Pfam" id="PF07992">
    <property type="entry name" value="Pyr_redox_2"/>
    <property type="match status" value="1"/>
</dbReference>
<keyword evidence="2 10" id="KW-0285">Flavoprotein</keyword>
<evidence type="ECO:0000256" key="4">
    <source>
        <dbReference type="ARBA" id="ARBA00023002"/>
    </source>
</evidence>
<gene>
    <name evidence="11" type="ORF">AWM75_01525</name>
</gene>
<evidence type="ECO:0000256" key="5">
    <source>
        <dbReference type="ARBA" id="ARBA00023157"/>
    </source>
</evidence>
<feature type="binding site" evidence="8">
    <location>
        <begin position="173"/>
        <end position="180"/>
    </location>
    <ligand>
        <name>NAD(+)</name>
        <dbReference type="ChEBI" id="CHEBI:57540"/>
    </ligand>
</feature>
<feature type="binding site" evidence="8">
    <location>
        <position position="50"/>
    </location>
    <ligand>
        <name>FAD</name>
        <dbReference type="ChEBI" id="CHEBI:57692"/>
    </ligand>
</feature>
<dbReference type="InterPro" id="IPR023753">
    <property type="entry name" value="FAD/NAD-binding_dom"/>
</dbReference>
<dbReference type="GO" id="GO:0034599">
    <property type="term" value="P:cellular response to oxidative stress"/>
    <property type="evidence" value="ECO:0007669"/>
    <property type="project" value="TreeGrafter"/>
</dbReference>
<proteinExistence type="inferred from homology"/>
<evidence type="ECO:0000256" key="1">
    <source>
        <dbReference type="ARBA" id="ARBA00007532"/>
    </source>
</evidence>
<dbReference type="OrthoDB" id="9800167at2"/>
<keyword evidence="5" id="KW-1015">Disulfide bond</keyword>
<dbReference type="GO" id="GO:0004362">
    <property type="term" value="F:glutathione-disulfide reductase (NADPH) activity"/>
    <property type="evidence" value="ECO:0007669"/>
    <property type="project" value="InterPro"/>
</dbReference>
<dbReference type="NCBIfam" id="TIGR01421">
    <property type="entry name" value="gluta_reduc_1"/>
    <property type="match status" value="1"/>
</dbReference>
<evidence type="ECO:0000313" key="11">
    <source>
        <dbReference type="EMBL" id="AMB98754.1"/>
    </source>
</evidence>
<dbReference type="EMBL" id="CP014163">
    <property type="protein sequence ID" value="AMB98754.1"/>
    <property type="molecule type" value="Genomic_DNA"/>
</dbReference>
<evidence type="ECO:0000256" key="3">
    <source>
        <dbReference type="ARBA" id="ARBA00022827"/>
    </source>
</evidence>
<dbReference type="RefSeq" id="WP_067977440.1">
    <property type="nucleotide sequence ID" value="NZ_CP014163.1"/>
</dbReference>
<evidence type="ECO:0000256" key="9">
    <source>
        <dbReference type="PIRSR" id="PIRSR000350-4"/>
    </source>
</evidence>
<dbReference type="Gene3D" id="3.50.50.60">
    <property type="entry name" value="FAD/NAD(P)-binding domain"/>
    <property type="match status" value="2"/>
</dbReference>
<dbReference type="InterPro" id="IPR004099">
    <property type="entry name" value="Pyr_nucl-diS_OxRdtase_dimer"/>
</dbReference>
<dbReference type="Gene3D" id="3.30.390.30">
    <property type="match status" value="1"/>
</dbReference>
<evidence type="ECO:0000256" key="2">
    <source>
        <dbReference type="ARBA" id="ARBA00022630"/>
    </source>
</evidence>
<keyword evidence="4 10" id="KW-0560">Oxidoreductase</keyword>
<dbReference type="GO" id="GO:0005829">
    <property type="term" value="C:cytosol"/>
    <property type="evidence" value="ECO:0007669"/>
    <property type="project" value="TreeGrafter"/>
</dbReference>
<evidence type="ECO:0000256" key="10">
    <source>
        <dbReference type="RuleBase" id="RU003691"/>
    </source>
</evidence>
<dbReference type="SUPFAM" id="SSF55424">
    <property type="entry name" value="FAD/NAD-linked reductases, dimerisation (C-terminal) domain"/>
    <property type="match status" value="1"/>
</dbReference>
<feature type="active site" description="Proton acceptor" evidence="7">
    <location>
        <position position="439"/>
    </location>
</feature>
<sequence length="450" mass="49410">MERYDYITIGGGSGGISSANRAAEYGKKVLIVEADQVGGTCVNRGCVPKKIMWHAGKMVQENQDYAPSYGLDYQFNGLDYQTLIANRDAYIDRVHNSYFSGFESRGTHYLQGRAKFIDNHTIEVNGEKIHGDHITIAVGGRPLMLNIPGIELADSSDEFFKWESLPESVVLIGAGYIGVEFAMMLNEFGVDTSVILREDTPMFQLDPEITKVLRQEMEQAGIKIYAERNVNKLDKGEDGLINVYVAESDDFISAEKVIMAVGRRPNTDDLGLENTDVQLTDSGHIKVDDYHFTDAEGVYAIGDVLGKVDLTPVAIKAGRTLADHLFNGADKFYLDYNKIASNIFANPPIITMGYTEKAAIDKFGADQIASYQSNFTAMFTAVTDNRQPVTMKLVCQGPNEVVIGIHGIGYGLEEMLQGFAVAVQAGLTKADFDATVAIHPTAAEDFVTMR</sequence>